<evidence type="ECO:0000259" key="10">
    <source>
        <dbReference type="Pfam" id="PF00768"/>
    </source>
</evidence>
<dbReference type="Gene3D" id="3.40.710.10">
    <property type="entry name" value="DD-peptidase/beta-lactamase superfamily"/>
    <property type="match status" value="1"/>
</dbReference>
<evidence type="ECO:0000256" key="2">
    <source>
        <dbReference type="ARBA" id="ARBA00022729"/>
    </source>
</evidence>
<keyword evidence="6" id="KW-0961">Cell wall biogenesis/degradation</keyword>
<dbReference type="EMBL" id="ADVL01000408">
    <property type="protein sequence ID" value="EFH11403.1"/>
    <property type="molecule type" value="Genomic_DNA"/>
</dbReference>
<name>D5RMR6_9PROT</name>
<dbReference type="PRINTS" id="PR00725">
    <property type="entry name" value="DADACBPTASE1"/>
</dbReference>
<keyword evidence="11" id="KW-0645">Protease</keyword>
<evidence type="ECO:0000256" key="1">
    <source>
        <dbReference type="ARBA" id="ARBA00007164"/>
    </source>
</evidence>
<dbReference type="GO" id="GO:0009002">
    <property type="term" value="F:serine-type D-Ala-D-Ala carboxypeptidase activity"/>
    <property type="evidence" value="ECO:0007669"/>
    <property type="project" value="UniProtKB-EC"/>
</dbReference>
<proteinExistence type="inferred from homology"/>
<dbReference type="Proteomes" id="UP000005324">
    <property type="component" value="Unassembled WGS sequence"/>
</dbReference>
<organism evidence="11 12">
    <name type="scientific">Pseudoroseomonas cervicalis ATCC 49957</name>
    <dbReference type="NCBI Taxonomy" id="525371"/>
    <lineage>
        <taxon>Bacteria</taxon>
        <taxon>Pseudomonadati</taxon>
        <taxon>Pseudomonadota</taxon>
        <taxon>Alphaproteobacteria</taxon>
        <taxon>Acetobacterales</taxon>
        <taxon>Roseomonadaceae</taxon>
        <taxon>Roseomonas</taxon>
    </lineage>
</organism>
<feature type="binding site" evidence="8">
    <location>
        <position position="233"/>
    </location>
    <ligand>
        <name>substrate</name>
    </ligand>
</feature>
<protein>
    <submittedName>
        <fullName evidence="11">Serine-type D-Ala-D-Ala carboxypeptidase</fullName>
        <ecNumber evidence="11">3.4.16.4</ecNumber>
    </submittedName>
</protein>
<dbReference type="HOGENOM" id="CLU_027070_1_2_5"/>
<keyword evidence="11" id="KW-0121">Carboxypeptidase</keyword>
<dbReference type="InterPro" id="IPR001967">
    <property type="entry name" value="Peptidase_S11_N"/>
</dbReference>
<evidence type="ECO:0000256" key="4">
    <source>
        <dbReference type="ARBA" id="ARBA00022960"/>
    </source>
</evidence>
<dbReference type="EC" id="3.4.16.4" evidence="11"/>
<sequence length="305" mass="32538">MPGIGTIAARTRRALLCRLGLPMLALLLLAMGALPAAAQIGGARYSAIVMDAATGEELVSVNAGASRYPASLTKMMTLYMMFEAMQQGRMTLSTRIPVSRHAAGQEPSKLGLKPGSSISARDAILALVTKSANDVAAAVAEHLGGSEVQFGRLMTRRAQSLGMRDTSFRNASGLPDANQVTTARDMALLSRALIRHFPQHYAYFNARSFSWRGQTIRSHNRVLAEYDGADGLKTGFIRASGFNLASSAERGGVRLIVVVFGGATSRERDDHVMALFDRGFQERGRGSDMMVAGRAGAPLPAGPRL</sequence>
<evidence type="ECO:0000313" key="11">
    <source>
        <dbReference type="EMBL" id="EFH11403.1"/>
    </source>
</evidence>
<feature type="active site" description="Proton acceptor" evidence="7">
    <location>
        <position position="74"/>
    </location>
</feature>
<reference evidence="11 12" key="1">
    <citation type="submission" date="2010-04" db="EMBL/GenBank/DDBJ databases">
        <authorList>
            <person name="Qin X."/>
            <person name="Bachman B."/>
            <person name="Battles P."/>
            <person name="Bell A."/>
            <person name="Bess C."/>
            <person name="Bickham C."/>
            <person name="Chaboub L."/>
            <person name="Chen D."/>
            <person name="Coyle M."/>
            <person name="Deiros D.R."/>
            <person name="Dinh H."/>
            <person name="Forbes L."/>
            <person name="Fowler G."/>
            <person name="Francisco L."/>
            <person name="Fu Q."/>
            <person name="Gubbala S."/>
            <person name="Hale W."/>
            <person name="Han Y."/>
            <person name="Hemphill L."/>
            <person name="Highlander S.K."/>
            <person name="Hirani K."/>
            <person name="Hogues M."/>
            <person name="Jackson L."/>
            <person name="Jakkamsetti A."/>
            <person name="Javaid M."/>
            <person name="Jiang H."/>
            <person name="Korchina V."/>
            <person name="Kovar C."/>
            <person name="Lara F."/>
            <person name="Lee S."/>
            <person name="Mata R."/>
            <person name="Mathew T."/>
            <person name="Moen C."/>
            <person name="Morales K."/>
            <person name="Munidasa M."/>
            <person name="Nazareth L."/>
            <person name="Ngo R."/>
            <person name="Nguyen L."/>
            <person name="Okwuonu G."/>
            <person name="Ongeri F."/>
            <person name="Patil S."/>
            <person name="Petrosino J."/>
            <person name="Pham C."/>
            <person name="Pham P."/>
            <person name="Pu L.-L."/>
            <person name="Puazo M."/>
            <person name="Raj R."/>
            <person name="Reid J."/>
            <person name="Rouhana J."/>
            <person name="Saada N."/>
            <person name="Shang Y."/>
            <person name="Simmons D."/>
            <person name="Thornton R."/>
            <person name="Warren J."/>
            <person name="Weissenberger G."/>
            <person name="Zhang J."/>
            <person name="Zhang L."/>
            <person name="Zhou C."/>
            <person name="Zhu D."/>
            <person name="Muzny D."/>
            <person name="Worley K."/>
            <person name="Gibbs R."/>
        </authorList>
    </citation>
    <scope>NUCLEOTIDE SEQUENCE [LARGE SCALE GENOMIC DNA]</scope>
    <source>
        <strain evidence="11 12">ATCC 49957</strain>
    </source>
</reference>
<keyword evidence="12" id="KW-1185">Reference proteome</keyword>
<feature type="non-terminal residue" evidence="11">
    <location>
        <position position="305"/>
    </location>
</feature>
<dbReference type="GO" id="GO:0071555">
    <property type="term" value="P:cell wall organization"/>
    <property type="evidence" value="ECO:0007669"/>
    <property type="project" value="UniProtKB-KW"/>
</dbReference>
<dbReference type="PANTHER" id="PTHR21581">
    <property type="entry name" value="D-ALANYL-D-ALANINE CARBOXYPEPTIDASE"/>
    <property type="match status" value="1"/>
</dbReference>
<accession>D5RMR6</accession>
<feature type="active site" evidence="7">
    <location>
        <position position="131"/>
    </location>
</feature>
<dbReference type="Pfam" id="PF00768">
    <property type="entry name" value="Peptidase_S11"/>
    <property type="match status" value="1"/>
</dbReference>
<keyword evidence="3 11" id="KW-0378">Hydrolase</keyword>
<evidence type="ECO:0000256" key="6">
    <source>
        <dbReference type="ARBA" id="ARBA00023316"/>
    </source>
</evidence>
<feature type="domain" description="Peptidase S11 D-alanyl-D-alanine carboxypeptidase A N-terminal" evidence="10">
    <location>
        <begin position="45"/>
        <end position="263"/>
    </location>
</feature>
<evidence type="ECO:0000256" key="3">
    <source>
        <dbReference type="ARBA" id="ARBA00022801"/>
    </source>
</evidence>
<comment type="similarity">
    <text evidence="1 9">Belongs to the peptidase S11 family.</text>
</comment>
<evidence type="ECO:0000313" key="12">
    <source>
        <dbReference type="Proteomes" id="UP000005324"/>
    </source>
</evidence>
<keyword evidence="2" id="KW-0732">Signal</keyword>
<gene>
    <name evidence="11" type="ORF">HMPREF0731_2377</name>
</gene>
<evidence type="ECO:0000256" key="9">
    <source>
        <dbReference type="RuleBase" id="RU004016"/>
    </source>
</evidence>
<evidence type="ECO:0000256" key="7">
    <source>
        <dbReference type="PIRSR" id="PIRSR618044-1"/>
    </source>
</evidence>
<keyword evidence="4" id="KW-0133">Cell shape</keyword>
<keyword evidence="5" id="KW-0573">Peptidoglycan synthesis</keyword>
<dbReference type="GO" id="GO:0006508">
    <property type="term" value="P:proteolysis"/>
    <property type="evidence" value="ECO:0007669"/>
    <property type="project" value="InterPro"/>
</dbReference>
<feature type="active site" description="Acyl-ester intermediate" evidence="7">
    <location>
        <position position="71"/>
    </location>
</feature>
<dbReference type="GO" id="GO:0008360">
    <property type="term" value="P:regulation of cell shape"/>
    <property type="evidence" value="ECO:0007669"/>
    <property type="project" value="UniProtKB-KW"/>
</dbReference>
<dbReference type="AlphaFoldDB" id="D5RMR6"/>
<dbReference type="GO" id="GO:0009252">
    <property type="term" value="P:peptidoglycan biosynthetic process"/>
    <property type="evidence" value="ECO:0007669"/>
    <property type="project" value="UniProtKB-KW"/>
</dbReference>
<dbReference type="InterPro" id="IPR018044">
    <property type="entry name" value="Peptidase_S11"/>
</dbReference>
<evidence type="ECO:0000256" key="8">
    <source>
        <dbReference type="PIRSR" id="PIRSR618044-2"/>
    </source>
</evidence>
<dbReference type="SUPFAM" id="SSF56601">
    <property type="entry name" value="beta-lactamase/transpeptidase-like"/>
    <property type="match status" value="1"/>
</dbReference>
<dbReference type="PANTHER" id="PTHR21581:SF6">
    <property type="entry name" value="TRAFFICKING PROTEIN PARTICLE COMPLEX SUBUNIT 12"/>
    <property type="match status" value="1"/>
</dbReference>
<evidence type="ECO:0000256" key="5">
    <source>
        <dbReference type="ARBA" id="ARBA00022984"/>
    </source>
</evidence>
<comment type="caution">
    <text evidence="11">The sequence shown here is derived from an EMBL/GenBank/DDBJ whole genome shotgun (WGS) entry which is preliminary data.</text>
</comment>
<dbReference type="InterPro" id="IPR012338">
    <property type="entry name" value="Beta-lactam/transpept-like"/>
</dbReference>